<evidence type="ECO:0000256" key="6">
    <source>
        <dbReference type="ARBA" id="ARBA00023157"/>
    </source>
</evidence>
<dbReference type="EMBL" id="CAJOBD010000738">
    <property type="protein sequence ID" value="CAF3713269.1"/>
    <property type="molecule type" value="Genomic_DNA"/>
</dbReference>
<keyword evidence="4 7" id="KW-0732">Signal</keyword>
<name>A0A818VKD3_9BILA</name>
<dbReference type="PANTHER" id="PTHR46096">
    <property type="entry name" value="PERFORIN-1"/>
    <property type="match status" value="1"/>
</dbReference>
<feature type="signal peptide" evidence="7">
    <location>
        <begin position="1"/>
        <end position="17"/>
    </location>
</feature>
<dbReference type="PROSITE" id="PS00279">
    <property type="entry name" value="MACPF_1"/>
    <property type="match status" value="1"/>
</dbReference>
<evidence type="ECO:0000259" key="8">
    <source>
        <dbReference type="PROSITE" id="PS51412"/>
    </source>
</evidence>
<evidence type="ECO:0000256" key="1">
    <source>
        <dbReference type="ARBA" id="ARBA00004370"/>
    </source>
</evidence>
<sequence length="1497" mass="171893">MYTVVFLLAFIIRANNAFFCPSPNGTSVNPDDYRSYYVCTNYCYRLEYCLSPTIYFTRINQSCIPEPPDWRTRYDLSGQFKSNENTGVFIQQQGYTVTISHEASTAHYLLIARYINETHAIGIQTIHRLVNHCIVVLDVRIVATNNRAHCFYGTFHPLSSKCDLPETYSGNYFLFYYIIGINTFDCPNSNGIYINPDDYRSFYVCNNYCPRFEYCKSPNLYFSSDNQSCSIVPNNWIPRYYLTGTIPPSDQSECPISVRQDGYQLFMACDGSIISETFIGRYINETHVQGIHLRRILTTNCINVFNFQLIASADRQYCVTHSLHPQSALCDLSYPYEYTYCRTMFIGYFIFICSLFIYSTTYEHEFLPGIDDLQSGYDGVKMLSAIEQRSKFRIFNLNEKSNSSFIFKILNQEHNYTIPLLVQVTDINIRKENNCQSISYTFQQFYESYFQINTFDIGISGLNNPSFSIEYHEMLKRVYQAITKYSQVIGTSTIWWNLYSIQLVSSSLLKFDSMFNDSINLLISQAANPNSETDQQFYNDFIQKYGTHYLSNVIVGGIAHLYTFIMENYHKNSTYEDMIQQISFTAKLKEFTFQTEEIDQNITENFKKNSYTISIFQPPIVNINNQSILQTWINNVGEQPVVISRTLSHISDLIRSNNQVQEHLRRTIDFYLNNGFLPTLVQLNSQKKMTKSYSSVPTPIRSIFGLDVVGCGYDLLTLQSRLCILDTSNSSQNELWIDPYNQSLSYSLPNGFFATNTPESLILDATVRVTSVEDYYRYTTRIEAWEQVGILDRKNFEKRTTELYRRFYQDYYNLVLRLKQIGWYTLSVSIFPYPKLNPLAEKTFANLPSTFDLNNISIWEQFITSFGTHIVVASQMGGQVWAETWYEKCLTYEQTEIWINEQIRRSFLFFIQQDSTNQEHQRNVDQHFKQFSIYSSQLLGGTEFIEPEKWEEWAPTVKNNPKPISYRLVPLYEILPEGNQRSALQAAIEYISKTAEIENREYIAQLESVRGPPPTKCSRNRVRRAVLTTTQASQNNDQIIRDALCPYVGYDGLTCAGLTKKTTSVPIYRQLPVGVGMTIDITRGTLLLPAIELTYDNITSWQDPLTNEIYWYPREVSILPVNQSENEPVAYTFLTASELENHWKYGQTRGYWLGGELGHSKPILDIQARFFSDNQAIAITQKPYVLYRLKVEQLNLNIYVKNAIRALPKVYNEIIYESFLRNWGTHIVLKSLVGGMHEQQVLFKDCVFSFNGSITPENLDQYLKQDILAETLGNSFYAERRRISVDHKLGGNPSLSNVTEWQYSLGPNPALLKIEQFTPLYEIVEDPDVKANLIRIIKNRTDTYEKQRIQEETQIMYQRTNARILALKASVGLLNGGTCEITTPVILDSVVNCSSGCSTGLKLTSPGGFTHDRPLEYVRDPATGFVQARVRLQDGTILDGARVIVGCSTISTPSLTTTVANICVDCTLVNSFANSCTCVCPTYPAPLTTSSTTTVPA</sequence>
<proteinExistence type="predicted"/>
<dbReference type="Proteomes" id="UP000663836">
    <property type="component" value="Unassembled WGS sequence"/>
</dbReference>
<dbReference type="InterPro" id="IPR052784">
    <property type="entry name" value="Perforin-1_pore-forming"/>
</dbReference>
<gene>
    <name evidence="9" type="ORF">JBS370_LOCUS10301</name>
</gene>
<dbReference type="InterPro" id="IPR020864">
    <property type="entry name" value="MACPF"/>
</dbReference>
<dbReference type="GO" id="GO:0022829">
    <property type="term" value="F:wide pore channel activity"/>
    <property type="evidence" value="ECO:0007669"/>
    <property type="project" value="TreeGrafter"/>
</dbReference>
<feature type="domain" description="MACPF" evidence="8">
    <location>
        <begin position="692"/>
        <end position="1006"/>
    </location>
</feature>
<keyword evidence="3" id="KW-0964">Secreted</keyword>
<dbReference type="GO" id="GO:0016020">
    <property type="term" value="C:membrane"/>
    <property type="evidence" value="ECO:0007669"/>
    <property type="project" value="UniProtKB-SubCell"/>
</dbReference>
<reference evidence="9" key="1">
    <citation type="submission" date="2021-02" db="EMBL/GenBank/DDBJ databases">
        <authorList>
            <person name="Nowell W R."/>
        </authorList>
    </citation>
    <scope>NUCLEOTIDE SEQUENCE</scope>
</reference>
<dbReference type="PANTHER" id="PTHR46096:SF3">
    <property type="entry name" value="PERFORIN-1"/>
    <property type="match status" value="1"/>
</dbReference>
<evidence type="ECO:0000256" key="3">
    <source>
        <dbReference type="ARBA" id="ARBA00022525"/>
    </source>
</evidence>
<protein>
    <recommendedName>
        <fullName evidence="8">MACPF domain-containing protein</fullName>
    </recommendedName>
</protein>
<evidence type="ECO:0000256" key="5">
    <source>
        <dbReference type="ARBA" id="ARBA00023136"/>
    </source>
</evidence>
<feature type="domain" description="MACPF" evidence="8">
    <location>
        <begin position="355"/>
        <end position="687"/>
    </location>
</feature>
<evidence type="ECO:0000256" key="2">
    <source>
        <dbReference type="ARBA" id="ARBA00004613"/>
    </source>
</evidence>
<organism evidence="9 10">
    <name type="scientific">Rotaria sordida</name>
    <dbReference type="NCBI Taxonomy" id="392033"/>
    <lineage>
        <taxon>Eukaryota</taxon>
        <taxon>Metazoa</taxon>
        <taxon>Spiralia</taxon>
        <taxon>Gnathifera</taxon>
        <taxon>Rotifera</taxon>
        <taxon>Eurotatoria</taxon>
        <taxon>Bdelloidea</taxon>
        <taxon>Philodinida</taxon>
        <taxon>Philodinidae</taxon>
        <taxon>Rotaria</taxon>
    </lineage>
</organism>
<dbReference type="Pfam" id="PF01823">
    <property type="entry name" value="MACPF"/>
    <property type="match status" value="3"/>
</dbReference>
<dbReference type="SMART" id="SM00457">
    <property type="entry name" value="MACPF"/>
    <property type="match status" value="3"/>
</dbReference>
<comment type="subcellular location">
    <subcellularLocation>
        <location evidence="1">Membrane</location>
    </subcellularLocation>
    <subcellularLocation>
        <location evidence="2">Secreted</location>
    </subcellularLocation>
</comment>
<evidence type="ECO:0000313" key="10">
    <source>
        <dbReference type="Proteomes" id="UP000663836"/>
    </source>
</evidence>
<keyword evidence="6" id="KW-1015">Disulfide bond</keyword>
<dbReference type="GO" id="GO:0005576">
    <property type="term" value="C:extracellular region"/>
    <property type="evidence" value="ECO:0007669"/>
    <property type="project" value="UniProtKB-SubCell"/>
</dbReference>
<comment type="caution">
    <text evidence="9">The sequence shown here is derived from an EMBL/GenBank/DDBJ whole genome shotgun (WGS) entry which is preliminary data.</text>
</comment>
<evidence type="ECO:0000256" key="7">
    <source>
        <dbReference type="SAM" id="SignalP"/>
    </source>
</evidence>
<dbReference type="GO" id="GO:0051607">
    <property type="term" value="P:defense response to virus"/>
    <property type="evidence" value="ECO:0007669"/>
    <property type="project" value="TreeGrafter"/>
</dbReference>
<accession>A0A818VKD3</accession>
<feature type="chain" id="PRO_5032418475" description="MACPF domain-containing protein" evidence="7">
    <location>
        <begin position="18"/>
        <end position="1497"/>
    </location>
</feature>
<dbReference type="InterPro" id="IPR020863">
    <property type="entry name" value="MACPF_CS"/>
</dbReference>
<evidence type="ECO:0000256" key="4">
    <source>
        <dbReference type="ARBA" id="ARBA00022729"/>
    </source>
</evidence>
<evidence type="ECO:0000313" key="9">
    <source>
        <dbReference type="EMBL" id="CAF3713269.1"/>
    </source>
</evidence>
<dbReference type="PROSITE" id="PS51412">
    <property type="entry name" value="MACPF_2"/>
    <property type="match status" value="2"/>
</dbReference>
<keyword evidence="5" id="KW-0472">Membrane</keyword>